<feature type="region of interest" description="Disordered" evidence="1">
    <location>
        <begin position="1"/>
        <end position="30"/>
    </location>
</feature>
<evidence type="ECO:0000313" key="3">
    <source>
        <dbReference type="Proteomes" id="UP000708208"/>
    </source>
</evidence>
<dbReference type="Proteomes" id="UP000708208">
    <property type="component" value="Unassembled WGS sequence"/>
</dbReference>
<proteinExistence type="predicted"/>
<evidence type="ECO:0000256" key="1">
    <source>
        <dbReference type="SAM" id="MobiDB-lite"/>
    </source>
</evidence>
<dbReference type="AlphaFoldDB" id="A0A8J2J1R9"/>
<organism evidence="2 3">
    <name type="scientific">Allacma fusca</name>
    <dbReference type="NCBI Taxonomy" id="39272"/>
    <lineage>
        <taxon>Eukaryota</taxon>
        <taxon>Metazoa</taxon>
        <taxon>Ecdysozoa</taxon>
        <taxon>Arthropoda</taxon>
        <taxon>Hexapoda</taxon>
        <taxon>Collembola</taxon>
        <taxon>Symphypleona</taxon>
        <taxon>Sminthuridae</taxon>
        <taxon>Allacma</taxon>
    </lineage>
</organism>
<feature type="compositionally biased region" description="Polar residues" evidence="1">
    <location>
        <begin position="1"/>
        <end position="14"/>
    </location>
</feature>
<reference evidence="2" key="1">
    <citation type="submission" date="2021-06" db="EMBL/GenBank/DDBJ databases">
        <authorList>
            <person name="Hodson N. C."/>
            <person name="Mongue J. A."/>
            <person name="Jaron S. K."/>
        </authorList>
    </citation>
    <scope>NUCLEOTIDE SEQUENCE</scope>
</reference>
<sequence>MPASQDSSQTSGRSQRVDKRNQAKSANFDMDEFVAKTNERLKALEDENISLRKQIQELKA</sequence>
<name>A0A8J2J1R9_9HEXA</name>
<dbReference type="EMBL" id="CAJVCH010015827">
    <property type="protein sequence ID" value="CAG7680332.1"/>
    <property type="molecule type" value="Genomic_DNA"/>
</dbReference>
<gene>
    <name evidence="2" type="ORF">AFUS01_LOCUS2734</name>
</gene>
<accession>A0A8J2J1R9</accession>
<keyword evidence="3" id="KW-1185">Reference proteome</keyword>
<evidence type="ECO:0000313" key="2">
    <source>
        <dbReference type="EMBL" id="CAG7680332.1"/>
    </source>
</evidence>
<feature type="non-terminal residue" evidence="2">
    <location>
        <position position="60"/>
    </location>
</feature>
<protein>
    <submittedName>
        <fullName evidence="2">Uncharacterized protein</fullName>
    </submittedName>
</protein>
<comment type="caution">
    <text evidence="2">The sequence shown here is derived from an EMBL/GenBank/DDBJ whole genome shotgun (WGS) entry which is preliminary data.</text>
</comment>